<keyword evidence="2" id="KW-0472">Membrane</keyword>
<feature type="transmembrane region" description="Helical" evidence="2">
    <location>
        <begin position="492"/>
        <end position="514"/>
    </location>
</feature>
<dbReference type="EMBL" id="KV875106">
    <property type="protein sequence ID" value="OIW23603.1"/>
    <property type="molecule type" value="Genomic_DNA"/>
</dbReference>
<gene>
    <name evidence="3" type="ORF">CONLIGDRAFT_637572</name>
</gene>
<keyword evidence="2" id="KW-1133">Transmembrane helix</keyword>
<evidence type="ECO:0000313" key="4">
    <source>
        <dbReference type="Proteomes" id="UP000182658"/>
    </source>
</evidence>
<accession>A0A1J7I8A3</accession>
<dbReference type="AlphaFoldDB" id="A0A1J7I8A3"/>
<feature type="region of interest" description="Disordered" evidence="1">
    <location>
        <begin position="1"/>
        <end position="45"/>
    </location>
</feature>
<keyword evidence="2" id="KW-0812">Transmembrane</keyword>
<feature type="region of interest" description="Disordered" evidence="1">
    <location>
        <begin position="386"/>
        <end position="410"/>
    </location>
</feature>
<protein>
    <submittedName>
        <fullName evidence="3">Uncharacterized protein</fullName>
    </submittedName>
</protein>
<keyword evidence="4" id="KW-1185">Reference proteome</keyword>
<evidence type="ECO:0000313" key="3">
    <source>
        <dbReference type="EMBL" id="OIW23603.1"/>
    </source>
</evidence>
<evidence type="ECO:0000256" key="1">
    <source>
        <dbReference type="SAM" id="MobiDB-lite"/>
    </source>
</evidence>
<dbReference type="OrthoDB" id="4096268at2759"/>
<name>A0A1J7I8A3_9PEZI</name>
<reference evidence="3 4" key="1">
    <citation type="submission" date="2016-10" db="EMBL/GenBank/DDBJ databases">
        <title>Draft genome sequence of Coniochaeta ligniaria NRRL30616, a lignocellulolytic fungus for bioabatement of inhibitors in plant biomass hydrolysates.</title>
        <authorList>
            <consortium name="DOE Joint Genome Institute"/>
            <person name="Jimenez D.J."/>
            <person name="Hector R.E."/>
            <person name="Riley R."/>
            <person name="Sun H."/>
            <person name="Grigoriev I.V."/>
            <person name="Van Elsas J.D."/>
            <person name="Nichols N.N."/>
        </authorList>
    </citation>
    <scope>NUCLEOTIDE SEQUENCE [LARGE SCALE GENOMIC DNA]</scope>
    <source>
        <strain evidence="3 4">NRRL 30616</strain>
    </source>
</reference>
<dbReference type="STRING" id="1408157.A0A1J7I8A3"/>
<dbReference type="Proteomes" id="UP000182658">
    <property type="component" value="Unassembled WGS sequence"/>
</dbReference>
<proteinExistence type="predicted"/>
<evidence type="ECO:0000256" key="2">
    <source>
        <dbReference type="SAM" id="Phobius"/>
    </source>
</evidence>
<organism evidence="3 4">
    <name type="scientific">Coniochaeta ligniaria NRRL 30616</name>
    <dbReference type="NCBI Taxonomy" id="1408157"/>
    <lineage>
        <taxon>Eukaryota</taxon>
        <taxon>Fungi</taxon>
        <taxon>Dikarya</taxon>
        <taxon>Ascomycota</taxon>
        <taxon>Pezizomycotina</taxon>
        <taxon>Sordariomycetes</taxon>
        <taxon>Sordariomycetidae</taxon>
        <taxon>Coniochaetales</taxon>
        <taxon>Coniochaetaceae</taxon>
        <taxon>Coniochaeta</taxon>
    </lineage>
</organism>
<sequence length="518" mass="56356">MEDVDDDQSDDDEGSNSDEDKADWDAEYSSADDVLDHDDPDTAVWAPIQEPMVPPVFLMGDHALNGAPCDARYDDDMPVDAHKARLDHPFGFAGPYPVPYFPVSENAPVFAPARVTLPSLLNQEARPASPSDAALPKRSVNLPSVLPLGGSSTAEALGEKTGKYEYFAAREENRLRTFAPSRQRPASPMNDGWVRYTDYSKPAMSEANPIVAEESSVAEETTVAEKHTAVETRVAPENSNTAQKQHFEDWKPAEKQLAVEMPKAVEKAVEEPSIAEKPSVDENAAVQQSQPPAKLPPVVIPKSFAANQTVVITPLLQTGDNFLNRPQSSADFRLPTYPGDDTDEPISAYELQKRKLAAQKHQLLKENDPKVTDGTRRTHVGISDIVDVSPAPAPEPARQAPVTGGGKRKADDMLELSDKEIQWEASESTLMRHMLAAEEAMLRSAPMGNGGLRLTPLPQPQARTVSISKHVEPLSDVRPPKRLRLRKIAERLGYAALGGATVGAALVSTLIYTAPTFT</sequence>
<feature type="compositionally biased region" description="Acidic residues" evidence="1">
    <location>
        <begin position="1"/>
        <end position="26"/>
    </location>
</feature>
<dbReference type="InParanoid" id="A0A1J7I8A3"/>